<dbReference type="OrthoDB" id="9974981at2759"/>
<dbReference type="Proteomes" id="UP000803844">
    <property type="component" value="Unassembled WGS sequence"/>
</dbReference>
<dbReference type="GeneID" id="63833966"/>
<evidence type="ECO:0000313" key="5">
    <source>
        <dbReference type="EMBL" id="KAF3766967.1"/>
    </source>
</evidence>
<keyword evidence="2" id="KW-0521">NADP</keyword>
<comment type="caution">
    <text evidence="5">The sequence shown here is derived from an EMBL/GenBank/DDBJ whole genome shotgun (WGS) entry which is preliminary data.</text>
</comment>
<dbReference type="EMBL" id="MU032346">
    <property type="protein sequence ID" value="KAF3766967.1"/>
    <property type="molecule type" value="Genomic_DNA"/>
</dbReference>
<accession>A0A9P5CQY5</accession>
<dbReference type="InterPro" id="IPR016040">
    <property type="entry name" value="NAD(P)-bd_dom"/>
</dbReference>
<protein>
    <submittedName>
        <fullName evidence="5">NAD(P)-binding protein</fullName>
    </submittedName>
</protein>
<dbReference type="Gene3D" id="3.40.50.720">
    <property type="entry name" value="NAD(P)-binding Rossmann-like Domain"/>
    <property type="match status" value="1"/>
</dbReference>
<dbReference type="GO" id="GO:0016491">
    <property type="term" value="F:oxidoreductase activity"/>
    <property type="evidence" value="ECO:0007669"/>
    <property type="project" value="UniProtKB-KW"/>
</dbReference>
<comment type="similarity">
    <text evidence="1">Belongs to the NmrA-type oxidoreductase family. Isoflavone reductase subfamily.</text>
</comment>
<dbReference type="InterPro" id="IPR036291">
    <property type="entry name" value="NAD(P)-bd_dom_sf"/>
</dbReference>
<dbReference type="PANTHER" id="PTHR47706:SF1">
    <property type="entry name" value="CIPA-LIKE, PUTATIVE (AFU_ORTHOLOGUE AFUA_1G12460)-RELATED"/>
    <property type="match status" value="1"/>
</dbReference>
<dbReference type="InterPro" id="IPR051609">
    <property type="entry name" value="NmrA/Isoflavone_reductase-like"/>
</dbReference>
<dbReference type="InterPro" id="IPR045312">
    <property type="entry name" value="PCBER-like"/>
</dbReference>
<dbReference type="PANTHER" id="PTHR47706">
    <property type="entry name" value="NMRA-LIKE FAMILY PROTEIN"/>
    <property type="match status" value="1"/>
</dbReference>
<gene>
    <name evidence="5" type="ORF">M406DRAFT_252359</name>
</gene>
<evidence type="ECO:0000313" key="6">
    <source>
        <dbReference type="Proteomes" id="UP000803844"/>
    </source>
</evidence>
<evidence type="ECO:0000256" key="1">
    <source>
        <dbReference type="ARBA" id="ARBA00005725"/>
    </source>
</evidence>
<proteinExistence type="inferred from homology"/>
<evidence type="ECO:0000259" key="4">
    <source>
        <dbReference type="Pfam" id="PF13460"/>
    </source>
</evidence>
<dbReference type="SUPFAM" id="SSF51735">
    <property type="entry name" value="NAD(P)-binding Rossmann-fold domains"/>
    <property type="match status" value="1"/>
</dbReference>
<sequence length="312" mass="32980">MDSSTETNIKANGALGSAVLPVLVEAGFEVIALVRTPGKITNLPSNAHEVVVDFDSPDALASALKGQDAVVSTLNAQGAQAEIALITASSLPDSTVRRFIPSGFGPDMERPKERALPIYVGKVGIENRLRALAGGDEEGGGNRLSWTTVSNGAFLDWGLEHNFLLDAGQGKATLWDGGEHKFGMTSLAAIGQAVVGVLRNPEETKNRTVYVREAAVSMKQLVSIVQDLNPGKKWTIEEASTFDAAKKSGEAMTKGNNDFSAIAGFIFRVTFGKDAGADVAVNDNQLLGVHELNERELKEVVKNVLANVPGAL</sequence>
<keyword evidence="6" id="KW-1185">Reference proteome</keyword>
<feature type="domain" description="NAD(P)-binding" evidence="4">
    <location>
        <begin position="11"/>
        <end position="201"/>
    </location>
</feature>
<evidence type="ECO:0000256" key="2">
    <source>
        <dbReference type="ARBA" id="ARBA00022857"/>
    </source>
</evidence>
<dbReference type="RefSeq" id="XP_040777928.1">
    <property type="nucleotide sequence ID" value="XM_040916837.1"/>
</dbReference>
<keyword evidence="3" id="KW-0560">Oxidoreductase</keyword>
<dbReference type="Pfam" id="PF13460">
    <property type="entry name" value="NAD_binding_10"/>
    <property type="match status" value="1"/>
</dbReference>
<evidence type="ECO:0000256" key="3">
    <source>
        <dbReference type="ARBA" id="ARBA00023002"/>
    </source>
</evidence>
<name>A0A9P5CQY5_CRYP1</name>
<reference evidence="5" key="1">
    <citation type="journal article" date="2020" name="Phytopathology">
        <title>Genome sequence of the chestnut blight fungus Cryphonectria parasitica EP155: A fundamental resource for an archetypical invasive plant pathogen.</title>
        <authorList>
            <person name="Crouch J.A."/>
            <person name="Dawe A."/>
            <person name="Aerts A."/>
            <person name="Barry K."/>
            <person name="Churchill A.C.L."/>
            <person name="Grimwood J."/>
            <person name="Hillman B."/>
            <person name="Milgroom M.G."/>
            <person name="Pangilinan J."/>
            <person name="Smith M."/>
            <person name="Salamov A."/>
            <person name="Schmutz J."/>
            <person name="Yadav J."/>
            <person name="Grigoriev I.V."/>
            <person name="Nuss D."/>
        </authorList>
    </citation>
    <scope>NUCLEOTIDE SEQUENCE</scope>
    <source>
        <strain evidence="5">EP155</strain>
    </source>
</reference>
<dbReference type="CDD" id="cd05259">
    <property type="entry name" value="PCBER_SDR_a"/>
    <property type="match status" value="1"/>
</dbReference>
<dbReference type="AlphaFoldDB" id="A0A9P5CQY5"/>
<organism evidence="5 6">
    <name type="scientific">Cryphonectria parasitica (strain ATCC 38755 / EP155)</name>
    <dbReference type="NCBI Taxonomy" id="660469"/>
    <lineage>
        <taxon>Eukaryota</taxon>
        <taxon>Fungi</taxon>
        <taxon>Dikarya</taxon>
        <taxon>Ascomycota</taxon>
        <taxon>Pezizomycotina</taxon>
        <taxon>Sordariomycetes</taxon>
        <taxon>Sordariomycetidae</taxon>
        <taxon>Diaporthales</taxon>
        <taxon>Cryphonectriaceae</taxon>
        <taxon>Cryphonectria-Endothia species complex</taxon>
        <taxon>Cryphonectria</taxon>
    </lineage>
</organism>